<sequence length="99" mass="11571">MKLENTGIEITVKRDPSTASLDLERESEKARKRVNEREIQSGLSERYYTGTLRTKETNRTELQSRFESCGPTRPFWSVIDLVIVLRVIMFHSGLRRLDK</sequence>
<keyword evidence="2" id="KW-1185">Reference proteome</keyword>
<evidence type="ECO:0000313" key="1">
    <source>
        <dbReference type="EMBL" id="KAA8575795.1"/>
    </source>
</evidence>
<name>A0A5M9KA65_MONFR</name>
<dbReference type="AlphaFoldDB" id="A0A5M9KA65"/>
<reference evidence="1 2" key="1">
    <citation type="submission" date="2019-06" db="EMBL/GenBank/DDBJ databases">
        <title>Genome Sequence of the Brown Rot Fungal Pathogen Monilinia fructicola.</title>
        <authorList>
            <person name="De Miccolis Angelini R.M."/>
            <person name="Landi L."/>
            <person name="Abate D."/>
            <person name="Pollastro S."/>
            <person name="Romanazzi G."/>
            <person name="Faretra F."/>
        </authorList>
    </citation>
    <scope>NUCLEOTIDE SEQUENCE [LARGE SCALE GENOMIC DNA]</scope>
    <source>
        <strain evidence="1 2">Mfrc123</strain>
    </source>
</reference>
<protein>
    <submittedName>
        <fullName evidence="1">Uncharacterized protein</fullName>
    </submittedName>
</protein>
<dbReference type="EMBL" id="VICG01000002">
    <property type="protein sequence ID" value="KAA8575795.1"/>
    <property type="molecule type" value="Genomic_DNA"/>
</dbReference>
<organism evidence="1 2">
    <name type="scientific">Monilinia fructicola</name>
    <name type="common">Brown rot fungus</name>
    <name type="synonym">Ciboria fructicola</name>
    <dbReference type="NCBI Taxonomy" id="38448"/>
    <lineage>
        <taxon>Eukaryota</taxon>
        <taxon>Fungi</taxon>
        <taxon>Dikarya</taxon>
        <taxon>Ascomycota</taxon>
        <taxon>Pezizomycotina</taxon>
        <taxon>Leotiomycetes</taxon>
        <taxon>Helotiales</taxon>
        <taxon>Sclerotiniaceae</taxon>
        <taxon>Monilinia</taxon>
    </lineage>
</organism>
<proteinExistence type="predicted"/>
<dbReference type="Proteomes" id="UP000322873">
    <property type="component" value="Unassembled WGS sequence"/>
</dbReference>
<comment type="caution">
    <text evidence="1">The sequence shown here is derived from an EMBL/GenBank/DDBJ whole genome shotgun (WGS) entry which is preliminary data.</text>
</comment>
<evidence type="ECO:0000313" key="2">
    <source>
        <dbReference type="Proteomes" id="UP000322873"/>
    </source>
</evidence>
<accession>A0A5M9KA65</accession>
<gene>
    <name evidence="1" type="ORF">EYC84_004890</name>
</gene>